<dbReference type="GO" id="GO:0009617">
    <property type="term" value="P:response to bacterium"/>
    <property type="evidence" value="ECO:0007669"/>
    <property type="project" value="InterPro"/>
</dbReference>
<dbReference type="InterPro" id="IPR003388">
    <property type="entry name" value="Reticulon"/>
</dbReference>
<dbReference type="AlphaFoldDB" id="A0A833R826"/>
<feature type="transmembrane region" description="Helical" evidence="6">
    <location>
        <begin position="191"/>
        <end position="221"/>
    </location>
</feature>
<keyword evidence="2 6" id="KW-0812">Transmembrane</keyword>
<evidence type="ECO:0000256" key="1">
    <source>
        <dbReference type="ARBA" id="ARBA00004477"/>
    </source>
</evidence>
<keyword evidence="5 6" id="KW-0472">Membrane</keyword>
<evidence type="ECO:0000256" key="4">
    <source>
        <dbReference type="ARBA" id="ARBA00022989"/>
    </source>
</evidence>
<dbReference type="EMBL" id="SWLB01000010">
    <property type="protein sequence ID" value="KAF3333187.1"/>
    <property type="molecule type" value="Genomic_DNA"/>
</dbReference>
<organism evidence="9 10">
    <name type="scientific">Carex littledalei</name>
    <dbReference type="NCBI Taxonomy" id="544730"/>
    <lineage>
        <taxon>Eukaryota</taxon>
        <taxon>Viridiplantae</taxon>
        <taxon>Streptophyta</taxon>
        <taxon>Embryophyta</taxon>
        <taxon>Tracheophyta</taxon>
        <taxon>Spermatophyta</taxon>
        <taxon>Magnoliopsida</taxon>
        <taxon>Liliopsida</taxon>
        <taxon>Poales</taxon>
        <taxon>Cyperaceae</taxon>
        <taxon>Cyperoideae</taxon>
        <taxon>Cariceae</taxon>
        <taxon>Carex</taxon>
        <taxon>Carex subgen. Euthyceras</taxon>
    </lineage>
</organism>
<feature type="domain" description="Reticulon" evidence="8">
    <location>
        <begin position="86"/>
        <end position="272"/>
    </location>
</feature>
<proteinExistence type="predicted"/>
<evidence type="ECO:0000256" key="3">
    <source>
        <dbReference type="ARBA" id="ARBA00022824"/>
    </source>
</evidence>
<dbReference type="PANTHER" id="PTHR10994:SF193">
    <property type="entry name" value="RETICULON-LIKE PROTEIN"/>
    <property type="match status" value="1"/>
</dbReference>
<evidence type="ECO:0000256" key="5">
    <source>
        <dbReference type="ARBA" id="ARBA00023136"/>
    </source>
</evidence>
<accession>A0A833R826</accession>
<dbReference type="Proteomes" id="UP000623129">
    <property type="component" value="Unassembled WGS sequence"/>
</dbReference>
<evidence type="ECO:0000256" key="6">
    <source>
        <dbReference type="RuleBase" id="RU363132"/>
    </source>
</evidence>
<dbReference type="OrthoDB" id="643321at2759"/>
<evidence type="ECO:0000313" key="9">
    <source>
        <dbReference type="EMBL" id="KAF3333187.1"/>
    </source>
</evidence>
<evidence type="ECO:0000259" key="8">
    <source>
        <dbReference type="PROSITE" id="PS50845"/>
    </source>
</evidence>
<feature type="region of interest" description="Disordered" evidence="7">
    <location>
        <begin position="1"/>
        <end position="44"/>
    </location>
</feature>
<dbReference type="GO" id="GO:0005789">
    <property type="term" value="C:endoplasmic reticulum membrane"/>
    <property type="evidence" value="ECO:0007669"/>
    <property type="project" value="UniProtKB-SubCell"/>
</dbReference>
<comment type="subcellular location">
    <subcellularLocation>
        <location evidence="1 6">Endoplasmic reticulum membrane</location>
        <topology evidence="1 6">Multi-pass membrane protein</topology>
    </subcellularLocation>
</comment>
<feature type="compositionally biased region" description="Basic and acidic residues" evidence="7">
    <location>
        <begin position="25"/>
        <end position="37"/>
    </location>
</feature>
<dbReference type="Pfam" id="PF02453">
    <property type="entry name" value="Reticulon"/>
    <property type="match status" value="1"/>
</dbReference>
<keyword evidence="10" id="KW-1185">Reference proteome</keyword>
<evidence type="ECO:0000256" key="7">
    <source>
        <dbReference type="SAM" id="MobiDB-lite"/>
    </source>
</evidence>
<evidence type="ECO:0000256" key="2">
    <source>
        <dbReference type="ARBA" id="ARBA00022692"/>
    </source>
</evidence>
<dbReference type="PROSITE" id="PS50845">
    <property type="entry name" value="RETICULON"/>
    <property type="match status" value="1"/>
</dbReference>
<name>A0A833R826_9POAL</name>
<keyword evidence="3 6" id="KW-0256">Endoplasmic reticulum</keyword>
<feature type="transmembrane region" description="Helical" evidence="6">
    <location>
        <begin position="98"/>
        <end position="116"/>
    </location>
</feature>
<reference evidence="9" key="1">
    <citation type="submission" date="2020-01" db="EMBL/GenBank/DDBJ databases">
        <title>Genome sequence of Kobresia littledalei, the first chromosome-level genome in the family Cyperaceae.</title>
        <authorList>
            <person name="Qu G."/>
        </authorList>
    </citation>
    <scope>NUCLEOTIDE SEQUENCE</scope>
    <source>
        <strain evidence="9">C.B.Clarke</strain>
        <tissue evidence="9">Leaf</tissue>
    </source>
</reference>
<feature type="transmembrane region" description="Helical" evidence="6">
    <location>
        <begin position="122"/>
        <end position="141"/>
    </location>
</feature>
<dbReference type="PANTHER" id="PTHR10994">
    <property type="entry name" value="RETICULON"/>
    <property type="match status" value="1"/>
</dbReference>
<comment type="caution">
    <text evidence="9">The sequence shown here is derived from an EMBL/GenBank/DDBJ whole genome shotgun (WGS) entry which is preliminary data.</text>
</comment>
<dbReference type="InterPro" id="IPR045064">
    <property type="entry name" value="Reticulon-like"/>
</dbReference>
<feature type="compositionally biased region" description="Polar residues" evidence="7">
    <location>
        <begin position="8"/>
        <end position="19"/>
    </location>
</feature>
<sequence>MADKADETSLSPETVQENVTVDPPETVKESTPEKSVDVDSSLPSVPEVIARLDRSKKPSVDSSQPKSRRLFGREKPVHQVLGGGKTADVLLWRDKKSALGALATATAIWVLFELLNYRLLTLISYCFMFTLGALFIVYKLMSWMNITLPRIPEVHISEERARHAAFTLRNDINRVLSLLRNFALGRDLKKFLMVIAGLWVLSVVGCWFDFLTLSYIGYVILHTVPALYERYEDKVDEFAERGMTEMNKHYKVLDDKVLSKIPRGPSKPKKVQ</sequence>
<keyword evidence="4 6" id="KW-1133">Transmembrane helix</keyword>
<gene>
    <name evidence="9" type="ORF">FCM35_KLT00878</name>
</gene>
<protein>
    <recommendedName>
        <fullName evidence="6">Reticulon-like protein</fullName>
    </recommendedName>
</protein>
<evidence type="ECO:0000313" key="10">
    <source>
        <dbReference type="Proteomes" id="UP000623129"/>
    </source>
</evidence>